<reference evidence="10 11" key="1">
    <citation type="submission" date="2013-08" db="EMBL/GenBank/DDBJ databases">
        <authorList>
            <person name="Huang J."/>
            <person name="Wang G."/>
        </authorList>
    </citation>
    <scope>NUCLEOTIDE SEQUENCE [LARGE SCALE GENOMIC DNA]</scope>
    <source>
        <strain evidence="10 11">JSM 072002</strain>
    </source>
</reference>
<dbReference type="InterPro" id="IPR000160">
    <property type="entry name" value="GGDEF_dom"/>
</dbReference>
<protein>
    <recommendedName>
        <fullName evidence="6">Cyclic-di-AMP phosphodiesterase</fullName>
        <ecNumber evidence="6">3.1.4.-</ecNumber>
    </recommendedName>
</protein>
<evidence type="ECO:0000256" key="1">
    <source>
        <dbReference type="ARBA" id="ARBA00004651"/>
    </source>
</evidence>
<feature type="binding site" evidence="7">
    <location>
        <position position="443"/>
    </location>
    <ligand>
        <name>Mn(2+)</name>
        <dbReference type="ChEBI" id="CHEBI:29035"/>
        <label>2</label>
    </ligand>
</feature>
<dbReference type="Proteomes" id="UP000030401">
    <property type="component" value="Unassembled WGS sequence"/>
</dbReference>
<keyword evidence="2 6" id="KW-1003">Cell membrane</keyword>
<dbReference type="GO" id="GO:0106409">
    <property type="term" value="F:cyclic-di-AMP phosphodiesterase activity"/>
    <property type="evidence" value="ECO:0007669"/>
    <property type="project" value="RHEA"/>
</dbReference>
<dbReference type="InterPro" id="IPR001667">
    <property type="entry name" value="DDH_dom"/>
</dbReference>
<feature type="binding site" evidence="7">
    <location>
        <position position="419"/>
    </location>
    <ligand>
        <name>Mn(2+)</name>
        <dbReference type="ChEBI" id="CHEBI:29035"/>
        <label>2</label>
    </ligand>
</feature>
<evidence type="ECO:0000256" key="2">
    <source>
        <dbReference type="ARBA" id="ARBA00022475"/>
    </source>
</evidence>
<evidence type="ECO:0000256" key="3">
    <source>
        <dbReference type="ARBA" id="ARBA00022692"/>
    </source>
</evidence>
<dbReference type="FunFam" id="3.90.1640.10:FF:000002">
    <property type="entry name" value="Cyclic-di-AMP phosphodiesterase"/>
    <property type="match status" value="1"/>
</dbReference>
<feature type="binding site" evidence="7">
    <location>
        <position position="345"/>
    </location>
    <ligand>
        <name>Mn(2+)</name>
        <dbReference type="ChEBI" id="CHEBI:29035"/>
        <label>1</label>
    </ligand>
</feature>
<evidence type="ECO:0000256" key="7">
    <source>
        <dbReference type="PIRSR" id="PIRSR026583-50"/>
    </source>
</evidence>
<keyword evidence="7" id="KW-0464">Manganese</keyword>
<dbReference type="InterPro" id="IPR051319">
    <property type="entry name" value="Oligoribo/pAp-PDE_c-di-AMP_PDE"/>
</dbReference>
<dbReference type="eggNOG" id="COG3887">
    <property type="taxonomic scope" value="Bacteria"/>
</dbReference>
<dbReference type="Pfam" id="PF24898">
    <property type="entry name" value="GGDEF_GdpP"/>
    <property type="match status" value="1"/>
</dbReference>
<evidence type="ECO:0000256" key="8">
    <source>
        <dbReference type="SAM" id="Phobius"/>
    </source>
</evidence>
<sequence>MPNFFRKPKMSSHLWVIYALSVILLGLTFFYEWRLGLVMAALLAASIYYSVRTEQDLITETEAYISTLSYRVKKVGEEALMEMPIGIVLFSEDYHIEWTNPYMNNFYPHDNLIGHSLNEISNQVIPAIKEDKEDIWVNIDGYEFQTIIKKEERLLYLFDRTKQREIQDLYMNDRTVIAIIFLDNYEEITQAMDDTSKSRLNSQVTANLNEWSEENGVYLKRFSQDKFFAVMNQQILSNLERTKFDILDDVRALHTDKNVPLTLSLGIGVGEVSLRELGELAQSSLDLALGRGGDQVAIKDEHGKVRFYGGKTNPMEKRTRVRARVISHALKELVKEADNVIVMGHKNPDMDSIGACIGILKIAQANDKDGFVVYDPDEYTGVQRLMEEIQTNEQLYTWFVSPYEAHEVVSKNSLLVVVDTHKPSLVMDERLLSRTEHVVVIDHHRRAEEFINDPTLVYMEPYASSTAELVTEMLEYQPKKLKLSMLESTALLAGIIVDTKSFTLRTGSRTFDAASYLRSRGADTVLVQKFMKEDLDIYVKRSRLIERTKIYRDGIAIAKGVPGETYGPVIIAQAADTLLTMSGVIASFVISERVDGRIGISARSLGDVNVQVIMEAMEGGGHLTNAATQLSDTTMDEVDQQLKGILDKYVEGGTES</sequence>
<dbReference type="SMART" id="SM00267">
    <property type="entry name" value="GGDEF"/>
    <property type="match status" value="1"/>
</dbReference>
<feature type="binding site" evidence="7">
    <location>
        <position position="351"/>
    </location>
    <ligand>
        <name>Mn(2+)</name>
        <dbReference type="ChEBI" id="CHEBI:29035"/>
        <label>2</label>
    </ligand>
</feature>
<feature type="transmembrane region" description="Helical" evidence="8">
    <location>
        <begin position="12"/>
        <end position="30"/>
    </location>
</feature>
<keyword evidence="7" id="KW-0479">Metal-binding</keyword>
<dbReference type="Gene3D" id="3.90.1640.10">
    <property type="entry name" value="inorganic pyrophosphatase (n-terminal core)"/>
    <property type="match status" value="1"/>
</dbReference>
<dbReference type="RefSeq" id="WP_036835259.1">
    <property type="nucleotide sequence ID" value="NZ_AVPG01000020.1"/>
</dbReference>
<dbReference type="PANTHER" id="PTHR47618">
    <property type="entry name" value="BIFUNCTIONAL OLIGORIBONUCLEASE AND PAP PHOSPHATASE NRNA"/>
    <property type="match status" value="1"/>
</dbReference>
<feature type="domain" description="GGDEF" evidence="9">
    <location>
        <begin position="173"/>
        <end position="301"/>
    </location>
</feature>
<dbReference type="STRING" id="1385512.N784_08525"/>
<dbReference type="Gene3D" id="3.10.310.30">
    <property type="match status" value="1"/>
</dbReference>
<dbReference type="GO" id="GO:0016787">
    <property type="term" value="F:hydrolase activity"/>
    <property type="evidence" value="ECO:0007669"/>
    <property type="project" value="UniProtKB-UniRule"/>
</dbReference>
<dbReference type="PANTHER" id="PTHR47618:SF2">
    <property type="entry name" value="CYCLIC-DI-AMP PHOSPHODIESTERASE GDPP"/>
    <property type="match status" value="1"/>
</dbReference>
<dbReference type="GO" id="GO:0046872">
    <property type="term" value="F:metal ion binding"/>
    <property type="evidence" value="ECO:0007669"/>
    <property type="project" value="UniProtKB-KW"/>
</dbReference>
<dbReference type="GO" id="GO:0005886">
    <property type="term" value="C:plasma membrane"/>
    <property type="evidence" value="ECO:0007669"/>
    <property type="project" value="UniProtKB-SubCell"/>
</dbReference>
<organism evidence="10 11">
    <name type="scientific">Pontibacillus litoralis JSM 072002</name>
    <dbReference type="NCBI Taxonomy" id="1385512"/>
    <lineage>
        <taxon>Bacteria</taxon>
        <taxon>Bacillati</taxon>
        <taxon>Bacillota</taxon>
        <taxon>Bacilli</taxon>
        <taxon>Bacillales</taxon>
        <taxon>Bacillaceae</taxon>
        <taxon>Pontibacillus</taxon>
    </lineage>
</organism>
<dbReference type="InterPro" id="IPR003156">
    <property type="entry name" value="DHHA1_dom"/>
</dbReference>
<keyword evidence="11" id="KW-1185">Reference proteome</keyword>
<evidence type="ECO:0000256" key="5">
    <source>
        <dbReference type="ARBA" id="ARBA00023136"/>
    </source>
</evidence>
<comment type="caution">
    <text evidence="10">The sequence shown here is derived from an EMBL/GenBank/DDBJ whole genome shotgun (WGS) entry which is preliminary data.</text>
</comment>
<dbReference type="EC" id="3.1.4.-" evidence="6"/>
<name>A0A0A5G3I1_9BACI</name>
<proteinExistence type="inferred from homology"/>
<comment type="function">
    <text evidence="6">Has phosphodiesterase (PDE) activity against cyclic-di-AMP (c-di-AMP).</text>
</comment>
<keyword evidence="5 6" id="KW-0472">Membrane</keyword>
<keyword evidence="4 8" id="KW-1133">Transmembrane helix</keyword>
<comment type="similarity">
    <text evidence="6">Belongs to the GdpP/PdeA phosphodiesterase family.</text>
</comment>
<accession>A0A0A5G3I1</accession>
<keyword evidence="6" id="KW-0378">Hydrolase</keyword>
<feature type="binding site" evidence="7">
    <location>
        <position position="419"/>
    </location>
    <ligand>
        <name>Mn(2+)</name>
        <dbReference type="ChEBI" id="CHEBI:29035"/>
        <label>1</label>
    </ligand>
</feature>
<evidence type="ECO:0000259" key="9">
    <source>
        <dbReference type="PROSITE" id="PS50887"/>
    </source>
</evidence>
<feature type="binding site" evidence="7">
    <location>
        <position position="498"/>
    </location>
    <ligand>
        <name>Mn(2+)</name>
        <dbReference type="ChEBI" id="CHEBI:29035"/>
        <label>2</label>
    </ligand>
</feature>
<evidence type="ECO:0000256" key="4">
    <source>
        <dbReference type="ARBA" id="ARBA00022989"/>
    </source>
</evidence>
<gene>
    <name evidence="10" type="ORF">N784_08525</name>
</gene>
<comment type="catalytic activity">
    <reaction evidence="6">
        <text>3',3'-c-di-AMP + H2O = 5'-O-phosphonoadenylyl-(3'-&gt;5')-adenosine + H(+)</text>
        <dbReference type="Rhea" id="RHEA:54420"/>
        <dbReference type="ChEBI" id="CHEBI:15377"/>
        <dbReference type="ChEBI" id="CHEBI:15378"/>
        <dbReference type="ChEBI" id="CHEBI:71500"/>
        <dbReference type="ChEBI" id="CHEBI:138171"/>
    </reaction>
</comment>
<dbReference type="Gene3D" id="3.30.450.20">
    <property type="entry name" value="PAS domain"/>
    <property type="match status" value="1"/>
</dbReference>
<dbReference type="PIRSF" id="PIRSF026583">
    <property type="entry name" value="YybT"/>
    <property type="match status" value="1"/>
</dbReference>
<dbReference type="Pfam" id="PF21370">
    <property type="entry name" value="PAS_GdpP"/>
    <property type="match status" value="1"/>
</dbReference>
<dbReference type="InterPro" id="IPR014528">
    <property type="entry name" value="GdpP/PdeA"/>
</dbReference>
<dbReference type="SUPFAM" id="SSF64182">
    <property type="entry name" value="DHH phosphoesterases"/>
    <property type="match status" value="1"/>
</dbReference>
<dbReference type="Pfam" id="PF02272">
    <property type="entry name" value="DHHA1"/>
    <property type="match status" value="1"/>
</dbReference>
<comment type="cofactor">
    <cofactor evidence="7">
        <name>Mn(2+)</name>
        <dbReference type="ChEBI" id="CHEBI:29035"/>
    </cofactor>
    <text evidence="7">For phosphodiesterase activity, probably binds 2 Mn(2+) per subunit.</text>
</comment>
<keyword evidence="3 8" id="KW-0812">Transmembrane</keyword>
<comment type="subcellular location">
    <subcellularLocation>
        <location evidence="1">Cell membrane</location>
        <topology evidence="1">Multi-pass membrane protein</topology>
    </subcellularLocation>
</comment>
<dbReference type="PROSITE" id="PS50887">
    <property type="entry name" value="GGDEF"/>
    <property type="match status" value="1"/>
</dbReference>
<dbReference type="OrthoDB" id="9759476at2"/>
<dbReference type="InterPro" id="IPR049553">
    <property type="entry name" value="GdpP-like_PAS"/>
</dbReference>
<dbReference type="AlphaFoldDB" id="A0A0A5G3I1"/>
<dbReference type="InterPro" id="IPR038763">
    <property type="entry name" value="DHH_sf"/>
</dbReference>
<dbReference type="GO" id="GO:0003676">
    <property type="term" value="F:nucleic acid binding"/>
    <property type="evidence" value="ECO:0007669"/>
    <property type="project" value="UniProtKB-UniRule"/>
</dbReference>
<feature type="binding site" evidence="7">
    <location>
        <position position="349"/>
    </location>
    <ligand>
        <name>Mn(2+)</name>
        <dbReference type="ChEBI" id="CHEBI:29035"/>
        <label>1</label>
    </ligand>
</feature>
<evidence type="ECO:0000256" key="6">
    <source>
        <dbReference type="PIRNR" id="PIRNR026583"/>
    </source>
</evidence>
<dbReference type="Pfam" id="PF01368">
    <property type="entry name" value="DHH"/>
    <property type="match status" value="1"/>
</dbReference>
<evidence type="ECO:0000313" key="10">
    <source>
        <dbReference type="EMBL" id="KGX85698.1"/>
    </source>
</evidence>
<evidence type="ECO:0000313" key="11">
    <source>
        <dbReference type="Proteomes" id="UP000030401"/>
    </source>
</evidence>
<dbReference type="EMBL" id="AVPG01000020">
    <property type="protein sequence ID" value="KGX85698.1"/>
    <property type="molecule type" value="Genomic_DNA"/>
</dbReference>